<reference evidence="2" key="2">
    <citation type="journal article" date="2023" name="IMA Fungus">
        <title>Comparative genomic study of the Penicillium genus elucidates a diverse pangenome and 15 lateral gene transfer events.</title>
        <authorList>
            <person name="Petersen C."/>
            <person name="Sorensen T."/>
            <person name="Nielsen M.R."/>
            <person name="Sondergaard T.E."/>
            <person name="Sorensen J.L."/>
            <person name="Fitzpatrick D.A."/>
            <person name="Frisvad J.C."/>
            <person name="Nielsen K.L."/>
        </authorList>
    </citation>
    <scope>NUCLEOTIDE SEQUENCE</scope>
    <source>
        <strain evidence="2">IBT 30069</strain>
    </source>
</reference>
<name>A0A9W9GCH6_9EURO</name>
<dbReference type="InterPro" id="IPR036865">
    <property type="entry name" value="CRAL-TRIO_dom_sf"/>
</dbReference>
<dbReference type="PROSITE" id="PS50191">
    <property type="entry name" value="CRAL_TRIO"/>
    <property type="match status" value="1"/>
</dbReference>
<dbReference type="SUPFAM" id="SSF52087">
    <property type="entry name" value="CRAL/TRIO domain"/>
    <property type="match status" value="1"/>
</dbReference>
<dbReference type="SUPFAM" id="SSF46938">
    <property type="entry name" value="CRAL/TRIO N-terminal domain"/>
    <property type="match status" value="1"/>
</dbReference>
<dbReference type="InterPro" id="IPR001251">
    <property type="entry name" value="CRAL-TRIO_dom"/>
</dbReference>
<proteinExistence type="predicted"/>
<organism evidence="2 3">
    <name type="scientific">Penicillium angulare</name>
    <dbReference type="NCBI Taxonomy" id="116970"/>
    <lineage>
        <taxon>Eukaryota</taxon>
        <taxon>Fungi</taxon>
        <taxon>Dikarya</taxon>
        <taxon>Ascomycota</taxon>
        <taxon>Pezizomycotina</taxon>
        <taxon>Eurotiomycetes</taxon>
        <taxon>Eurotiomycetidae</taxon>
        <taxon>Eurotiales</taxon>
        <taxon>Aspergillaceae</taxon>
        <taxon>Penicillium</taxon>
    </lineage>
</organism>
<evidence type="ECO:0000313" key="3">
    <source>
        <dbReference type="Proteomes" id="UP001149165"/>
    </source>
</evidence>
<dbReference type="Pfam" id="PF03765">
    <property type="entry name" value="CRAL_TRIO_N"/>
    <property type="match status" value="1"/>
</dbReference>
<dbReference type="Proteomes" id="UP001149165">
    <property type="component" value="Unassembled WGS sequence"/>
</dbReference>
<evidence type="ECO:0000313" key="2">
    <source>
        <dbReference type="EMBL" id="KAJ5116076.1"/>
    </source>
</evidence>
<dbReference type="PANTHER" id="PTHR46590">
    <property type="entry name" value="PHOSPHATIDYLINOSITOL TRANSFER PROTEIN CSR1-RELATED"/>
    <property type="match status" value="1"/>
</dbReference>
<dbReference type="SMART" id="SM00516">
    <property type="entry name" value="SEC14"/>
    <property type="match status" value="1"/>
</dbReference>
<protein>
    <recommendedName>
        <fullName evidence="1">CRAL-TRIO domain-containing protein</fullName>
    </recommendedName>
</protein>
<dbReference type="AlphaFoldDB" id="A0A9W9GCH6"/>
<dbReference type="InterPro" id="IPR036273">
    <property type="entry name" value="CRAL/TRIO_N_dom_sf"/>
</dbReference>
<sequence length="472" mass="53106">MPDPIAIPEGYVGNLTPLQQEKLVQFWKIIQQSWDSTLTGPDADANSVAGSTNTKSHRRLFSFGRSPAQPTDDELFAIPANLLASLKKLGAAAGDLRVIQSLLTQLPGDKLRSAFLDILKQDHADALCLRFIRAEKWDVPKAWIKFVRALNWRVNEYQVEKEVMSRGEAYAFEKSKLEKDCDEKKDGEGFMLQLQKGKGHLHGHDRDGRPICVVRVRTHQPGTQTTKGLNDYIVQCIENVRLLMVSPVESMAIVFDLTSFGLSNWELAPVKFIIDCFQENYPESLGAMIFYNAPWIFSGFWKIIQGLLDPVVASKVHFISGPKELEALVAPEHILKELGGDENWEWEYVEPQPNENEKMLDTATRDSIMAERKALAEELFRLNAAWISGSKDDSLNENRDSVMKQLSENYWRLDPYVRARTILDRTGVIQEGGKIDFYPSASLTPPKAIEDEAESKVIVEEANVAQSVSVAA</sequence>
<dbReference type="InterPro" id="IPR011074">
    <property type="entry name" value="CRAL/TRIO_N_dom"/>
</dbReference>
<accession>A0A9W9GCH6</accession>
<dbReference type="Gene3D" id="3.40.525.10">
    <property type="entry name" value="CRAL-TRIO lipid binding domain"/>
    <property type="match status" value="1"/>
</dbReference>
<dbReference type="InterPro" id="IPR052432">
    <property type="entry name" value="PITP/CRAL-TRIO"/>
</dbReference>
<dbReference type="Pfam" id="PF00650">
    <property type="entry name" value="CRAL_TRIO"/>
    <property type="match status" value="1"/>
</dbReference>
<dbReference type="PANTHER" id="PTHR46590:SF2">
    <property type="entry name" value="CRAL_TRIO DOMAIN PROTEIN (AFU_ORTHOLOGUE AFUA_4G13930)-RELATED"/>
    <property type="match status" value="1"/>
</dbReference>
<feature type="domain" description="CRAL-TRIO" evidence="1">
    <location>
        <begin position="201"/>
        <end position="346"/>
    </location>
</feature>
<dbReference type="OrthoDB" id="43460at2759"/>
<reference evidence="2" key="1">
    <citation type="submission" date="2022-11" db="EMBL/GenBank/DDBJ databases">
        <authorList>
            <person name="Petersen C."/>
        </authorList>
    </citation>
    <scope>NUCLEOTIDE SEQUENCE</scope>
    <source>
        <strain evidence="2">IBT 30069</strain>
    </source>
</reference>
<gene>
    <name evidence="2" type="ORF">N7456_000424</name>
</gene>
<dbReference type="SMART" id="SM01100">
    <property type="entry name" value="CRAL_TRIO_N"/>
    <property type="match status" value="1"/>
</dbReference>
<dbReference type="CDD" id="cd00170">
    <property type="entry name" value="SEC14"/>
    <property type="match status" value="1"/>
</dbReference>
<dbReference type="EMBL" id="JAPQKH010000001">
    <property type="protein sequence ID" value="KAJ5116076.1"/>
    <property type="molecule type" value="Genomic_DNA"/>
</dbReference>
<comment type="caution">
    <text evidence="2">The sequence shown here is derived from an EMBL/GenBank/DDBJ whole genome shotgun (WGS) entry which is preliminary data.</text>
</comment>
<evidence type="ECO:0000259" key="1">
    <source>
        <dbReference type="PROSITE" id="PS50191"/>
    </source>
</evidence>
<keyword evidence="3" id="KW-1185">Reference proteome</keyword>